<dbReference type="EMBL" id="BAABJM010000001">
    <property type="protein sequence ID" value="GAA5045624.1"/>
    <property type="molecule type" value="Genomic_DNA"/>
</dbReference>
<evidence type="ECO:0008006" key="3">
    <source>
        <dbReference type="Google" id="ProtNLM"/>
    </source>
</evidence>
<reference evidence="2" key="1">
    <citation type="journal article" date="2019" name="Int. J. Syst. Evol. Microbiol.">
        <title>The Global Catalogue of Microorganisms (GCM) 10K type strain sequencing project: providing services to taxonomists for standard genome sequencing and annotation.</title>
        <authorList>
            <consortium name="The Broad Institute Genomics Platform"/>
            <consortium name="The Broad Institute Genome Sequencing Center for Infectious Disease"/>
            <person name="Wu L."/>
            <person name="Ma J."/>
        </authorList>
    </citation>
    <scope>NUCLEOTIDE SEQUENCE [LARGE SCALE GENOMIC DNA]</scope>
    <source>
        <strain evidence="2">JCM 18298</strain>
    </source>
</reference>
<proteinExistence type="predicted"/>
<gene>
    <name evidence="1" type="ORF">GCM10023318_10210</name>
</gene>
<evidence type="ECO:0000313" key="2">
    <source>
        <dbReference type="Proteomes" id="UP001500603"/>
    </source>
</evidence>
<accession>A0ABP9JY39</accession>
<evidence type="ECO:0000313" key="1">
    <source>
        <dbReference type="EMBL" id="GAA5045624.1"/>
    </source>
</evidence>
<dbReference type="Proteomes" id="UP001500603">
    <property type="component" value="Unassembled WGS sequence"/>
</dbReference>
<comment type="caution">
    <text evidence="1">The sequence shown here is derived from an EMBL/GenBank/DDBJ whole genome shotgun (WGS) entry which is preliminary data.</text>
</comment>
<protein>
    <recommendedName>
        <fullName evidence="3">DNA primase/polymerase bifunctional N-terminal domain-containing protein</fullName>
    </recommendedName>
</protein>
<dbReference type="RefSeq" id="WP_345493846.1">
    <property type="nucleotide sequence ID" value="NZ_BAABJM010000001.1"/>
</dbReference>
<organism evidence="1 2">
    <name type="scientific">Nocardia callitridis</name>
    <dbReference type="NCBI Taxonomy" id="648753"/>
    <lineage>
        <taxon>Bacteria</taxon>
        <taxon>Bacillati</taxon>
        <taxon>Actinomycetota</taxon>
        <taxon>Actinomycetes</taxon>
        <taxon>Mycobacteriales</taxon>
        <taxon>Nocardiaceae</taxon>
        <taxon>Nocardia</taxon>
    </lineage>
</organism>
<name>A0ABP9JY39_9NOCA</name>
<sequence>MFEHCHTPQETAHFLRHRYGLPVRLLAGRPSVTTGSVLGAIVMPPELGRKVLAVLDRTHPAPVIAEPGGRSWTFLVTPPFPATPVSIPTRRYLAEYEVTVVPGGHCVLLPESDTPHGWHWAGEPAPEALHMPLRSAVIDAVYTVTGNRVGAH</sequence>
<keyword evidence="2" id="KW-1185">Reference proteome</keyword>